<accession>A0A9D4MKC2</accession>
<reference evidence="1" key="2">
    <citation type="submission" date="2020-11" db="EMBL/GenBank/DDBJ databases">
        <authorList>
            <person name="McCartney M.A."/>
            <person name="Auch B."/>
            <person name="Kono T."/>
            <person name="Mallez S."/>
            <person name="Becker A."/>
            <person name="Gohl D.M."/>
            <person name="Silverstein K.A.T."/>
            <person name="Koren S."/>
            <person name="Bechman K.B."/>
            <person name="Herman A."/>
            <person name="Abrahante J.E."/>
            <person name="Garbe J."/>
        </authorList>
    </citation>
    <scope>NUCLEOTIDE SEQUENCE</scope>
    <source>
        <strain evidence="1">Duluth1</strain>
        <tissue evidence="1">Whole animal</tissue>
    </source>
</reference>
<proteinExistence type="predicted"/>
<protein>
    <submittedName>
        <fullName evidence="1">Uncharacterized protein</fullName>
    </submittedName>
</protein>
<dbReference type="Proteomes" id="UP000828390">
    <property type="component" value="Unassembled WGS sequence"/>
</dbReference>
<organism evidence="1 2">
    <name type="scientific">Dreissena polymorpha</name>
    <name type="common">Zebra mussel</name>
    <name type="synonym">Mytilus polymorpha</name>
    <dbReference type="NCBI Taxonomy" id="45954"/>
    <lineage>
        <taxon>Eukaryota</taxon>
        <taxon>Metazoa</taxon>
        <taxon>Spiralia</taxon>
        <taxon>Lophotrochozoa</taxon>
        <taxon>Mollusca</taxon>
        <taxon>Bivalvia</taxon>
        <taxon>Autobranchia</taxon>
        <taxon>Heteroconchia</taxon>
        <taxon>Euheterodonta</taxon>
        <taxon>Imparidentia</taxon>
        <taxon>Neoheterodontei</taxon>
        <taxon>Myida</taxon>
        <taxon>Dreissenoidea</taxon>
        <taxon>Dreissenidae</taxon>
        <taxon>Dreissena</taxon>
    </lineage>
</organism>
<sequence>MDMGMSLMVRTFRASLRRTTLSLIVIVAGVFLALHAIRTGHDTVPQTIPVSYIPLNSSTQTTETNKALNYSRTSALKKIFIRNVYSTG</sequence>
<keyword evidence="2" id="KW-1185">Reference proteome</keyword>
<dbReference type="AlphaFoldDB" id="A0A9D4MKC2"/>
<comment type="caution">
    <text evidence="1">The sequence shown here is derived from an EMBL/GenBank/DDBJ whole genome shotgun (WGS) entry which is preliminary data.</text>
</comment>
<evidence type="ECO:0000313" key="1">
    <source>
        <dbReference type="EMBL" id="KAH3877720.1"/>
    </source>
</evidence>
<name>A0A9D4MKC2_DREPO</name>
<dbReference type="EMBL" id="JAIWYP010000001">
    <property type="protein sequence ID" value="KAH3877720.1"/>
    <property type="molecule type" value="Genomic_DNA"/>
</dbReference>
<evidence type="ECO:0000313" key="2">
    <source>
        <dbReference type="Proteomes" id="UP000828390"/>
    </source>
</evidence>
<gene>
    <name evidence="1" type="ORF">DPMN_001596</name>
</gene>
<reference evidence="1" key="1">
    <citation type="journal article" date="2019" name="bioRxiv">
        <title>The Genome of the Zebra Mussel, Dreissena polymorpha: A Resource for Invasive Species Research.</title>
        <authorList>
            <person name="McCartney M.A."/>
            <person name="Auch B."/>
            <person name="Kono T."/>
            <person name="Mallez S."/>
            <person name="Zhang Y."/>
            <person name="Obille A."/>
            <person name="Becker A."/>
            <person name="Abrahante J.E."/>
            <person name="Garbe J."/>
            <person name="Badalamenti J.P."/>
            <person name="Herman A."/>
            <person name="Mangelson H."/>
            <person name="Liachko I."/>
            <person name="Sullivan S."/>
            <person name="Sone E.D."/>
            <person name="Koren S."/>
            <person name="Silverstein K.A.T."/>
            <person name="Beckman K.B."/>
            <person name="Gohl D.M."/>
        </authorList>
    </citation>
    <scope>NUCLEOTIDE SEQUENCE</scope>
    <source>
        <strain evidence="1">Duluth1</strain>
        <tissue evidence="1">Whole animal</tissue>
    </source>
</reference>